<proteinExistence type="predicted"/>
<sequence>MAILLEQVIKRDRIIKKAVEESIVHPSGLKRQRLSDKQKQHTFIRDCKLKSCCTQCSKSFDVVERKTTYGKKRGAKRYNVCVDCWRIKSRKNNTIRKFRWDVFKRSYILHTGRGCCFCDYSDLSCVSVFDFHHIKKSDKDFTLAVLLGFGYNLTNKKLFVKEARKCHIVCANCHRKLHSGVSDGV</sequence>
<protein>
    <recommendedName>
        <fullName evidence="2">HNH domain-containing protein</fullName>
    </recommendedName>
</protein>
<name>A0A0F9DIS9_9ZZZZ</name>
<evidence type="ECO:0008006" key="2">
    <source>
        <dbReference type="Google" id="ProtNLM"/>
    </source>
</evidence>
<dbReference type="EMBL" id="LAZR01028773">
    <property type="protein sequence ID" value="KKL61593.1"/>
    <property type="molecule type" value="Genomic_DNA"/>
</dbReference>
<reference evidence="1" key="1">
    <citation type="journal article" date="2015" name="Nature">
        <title>Complex archaea that bridge the gap between prokaryotes and eukaryotes.</title>
        <authorList>
            <person name="Spang A."/>
            <person name="Saw J.H."/>
            <person name="Jorgensen S.L."/>
            <person name="Zaremba-Niedzwiedzka K."/>
            <person name="Martijn J."/>
            <person name="Lind A.E."/>
            <person name="van Eijk R."/>
            <person name="Schleper C."/>
            <person name="Guy L."/>
            <person name="Ettema T.J."/>
        </authorList>
    </citation>
    <scope>NUCLEOTIDE SEQUENCE</scope>
</reference>
<evidence type="ECO:0000313" key="1">
    <source>
        <dbReference type="EMBL" id="KKL61593.1"/>
    </source>
</evidence>
<organism evidence="1">
    <name type="scientific">marine sediment metagenome</name>
    <dbReference type="NCBI Taxonomy" id="412755"/>
    <lineage>
        <taxon>unclassified sequences</taxon>
        <taxon>metagenomes</taxon>
        <taxon>ecological metagenomes</taxon>
    </lineage>
</organism>
<accession>A0A0F9DIS9</accession>
<comment type="caution">
    <text evidence="1">The sequence shown here is derived from an EMBL/GenBank/DDBJ whole genome shotgun (WGS) entry which is preliminary data.</text>
</comment>
<gene>
    <name evidence="1" type="ORF">LCGC14_2193760</name>
</gene>
<dbReference type="AlphaFoldDB" id="A0A0F9DIS9"/>